<comment type="caution">
    <text evidence="2">The sequence shown here is derived from an EMBL/GenBank/DDBJ whole genome shotgun (WGS) entry which is preliminary data.</text>
</comment>
<feature type="transmembrane region" description="Helical" evidence="1">
    <location>
        <begin position="85"/>
        <end position="104"/>
    </location>
</feature>
<protein>
    <submittedName>
        <fullName evidence="2">DUF2243 domain-containing protein</fullName>
    </submittedName>
</protein>
<dbReference type="EMBL" id="VCIW01000026">
    <property type="protein sequence ID" value="TLS48951.1"/>
    <property type="molecule type" value="Genomic_DNA"/>
</dbReference>
<evidence type="ECO:0000313" key="2">
    <source>
        <dbReference type="EMBL" id="TLS48951.1"/>
    </source>
</evidence>
<organism evidence="2 3">
    <name type="scientific">Paenibacillus antri</name>
    <dbReference type="NCBI Taxonomy" id="2582848"/>
    <lineage>
        <taxon>Bacteria</taxon>
        <taxon>Bacillati</taxon>
        <taxon>Bacillota</taxon>
        <taxon>Bacilli</taxon>
        <taxon>Bacillales</taxon>
        <taxon>Paenibacillaceae</taxon>
        <taxon>Paenibacillus</taxon>
    </lineage>
</organism>
<dbReference type="OrthoDB" id="5190099at2"/>
<proteinExistence type="predicted"/>
<feature type="transmembrane region" description="Helical" evidence="1">
    <location>
        <begin position="124"/>
        <end position="142"/>
    </location>
</feature>
<dbReference type="AlphaFoldDB" id="A0A5R9FZK6"/>
<reference evidence="2 3" key="1">
    <citation type="submission" date="2019-05" db="EMBL/GenBank/DDBJ databases">
        <authorList>
            <person name="Narsing Rao M.P."/>
            <person name="Li W.J."/>
        </authorList>
    </citation>
    <scope>NUCLEOTIDE SEQUENCE [LARGE SCALE GENOMIC DNA]</scope>
    <source>
        <strain evidence="2 3">SYSU_K30003</strain>
    </source>
</reference>
<feature type="transmembrane region" description="Helical" evidence="1">
    <location>
        <begin position="12"/>
        <end position="34"/>
    </location>
</feature>
<dbReference type="Pfam" id="PF10002">
    <property type="entry name" value="DUF2243"/>
    <property type="match status" value="1"/>
</dbReference>
<dbReference type="InterPro" id="IPR018719">
    <property type="entry name" value="DUF2243_membrane"/>
</dbReference>
<keyword evidence="1" id="KW-0472">Membrane</keyword>
<sequence length="157" mass="17025">MTAEEKLKLLDYGGILLGIGLAGAFDGIVFHQLLQWHSVYMHTHRHGQIVSDGVFHAFTVVALAVSAVMLWRAGHPGGLARGRRLLVSGALLGAGGFNVVEGIVNHHVLQLHHVKQGDPYELLYDLAYLAVSALIFAYGLYLRQGGRAEGRSSDMAR</sequence>
<keyword evidence="1" id="KW-1133">Transmembrane helix</keyword>
<dbReference type="RefSeq" id="WP_138197626.1">
    <property type="nucleotide sequence ID" value="NZ_VCIW01000026.1"/>
</dbReference>
<dbReference type="Proteomes" id="UP000309676">
    <property type="component" value="Unassembled WGS sequence"/>
</dbReference>
<evidence type="ECO:0000313" key="3">
    <source>
        <dbReference type="Proteomes" id="UP000309676"/>
    </source>
</evidence>
<name>A0A5R9FZK6_9BACL</name>
<keyword evidence="3" id="KW-1185">Reference proteome</keyword>
<keyword evidence="1" id="KW-0812">Transmembrane</keyword>
<evidence type="ECO:0000256" key="1">
    <source>
        <dbReference type="SAM" id="Phobius"/>
    </source>
</evidence>
<feature type="transmembrane region" description="Helical" evidence="1">
    <location>
        <begin position="54"/>
        <end position="73"/>
    </location>
</feature>
<accession>A0A5R9FZK6</accession>
<gene>
    <name evidence="2" type="ORF">FE782_27825</name>
</gene>